<accession>A0A9Q1BBI9</accession>
<evidence type="ECO:0000256" key="2">
    <source>
        <dbReference type="ARBA" id="ARBA00005819"/>
    </source>
</evidence>
<dbReference type="SUPFAM" id="SSF54928">
    <property type="entry name" value="RNA-binding domain, RBD"/>
    <property type="match status" value="1"/>
</dbReference>
<feature type="region of interest" description="Disordered" evidence="6">
    <location>
        <begin position="1"/>
        <end position="38"/>
    </location>
</feature>
<comment type="caution">
    <text evidence="7">The sequence shown here is derived from an EMBL/GenBank/DDBJ whole genome shotgun (WGS) entry which is preliminary data.</text>
</comment>
<organism evidence="7 8">
    <name type="scientific">Holothuria leucospilota</name>
    <name type="common">Black long sea cucumber</name>
    <name type="synonym">Mertensiothuria leucospilota</name>
    <dbReference type="NCBI Taxonomy" id="206669"/>
    <lineage>
        <taxon>Eukaryota</taxon>
        <taxon>Metazoa</taxon>
        <taxon>Echinodermata</taxon>
        <taxon>Eleutherozoa</taxon>
        <taxon>Echinozoa</taxon>
        <taxon>Holothuroidea</taxon>
        <taxon>Aspidochirotacea</taxon>
        <taxon>Aspidochirotida</taxon>
        <taxon>Holothuriidae</taxon>
        <taxon>Holothuria</taxon>
    </lineage>
</organism>
<dbReference type="InterPro" id="IPR035979">
    <property type="entry name" value="RBD_domain_sf"/>
</dbReference>
<dbReference type="GO" id="GO:0000447">
    <property type="term" value="P:endonucleolytic cleavage in ITS1 to separate SSU-rRNA from 5.8S rRNA and LSU-rRNA from tricistronic rRNA transcript (SSU-rRNA, 5.8S rRNA, LSU-rRNA)"/>
    <property type="evidence" value="ECO:0007669"/>
    <property type="project" value="TreeGrafter"/>
</dbReference>
<dbReference type="InterPro" id="IPR039119">
    <property type="entry name" value="ABT1/Esf2"/>
</dbReference>
<dbReference type="GO" id="GO:0000472">
    <property type="term" value="P:endonucleolytic cleavage to generate mature 5'-end of SSU-rRNA from (SSU-rRNA, 5.8S rRNA, LSU-rRNA)"/>
    <property type="evidence" value="ECO:0007669"/>
    <property type="project" value="TreeGrafter"/>
</dbReference>
<evidence type="ECO:0000256" key="3">
    <source>
        <dbReference type="ARBA" id="ARBA00020737"/>
    </source>
</evidence>
<feature type="compositionally biased region" description="Basic and acidic residues" evidence="6">
    <location>
        <begin position="190"/>
        <end position="206"/>
    </location>
</feature>
<evidence type="ECO:0000313" key="8">
    <source>
        <dbReference type="Proteomes" id="UP001152320"/>
    </source>
</evidence>
<comment type="similarity">
    <text evidence="2">Belongs to the ESF2/ABP1 family.</text>
</comment>
<evidence type="ECO:0000256" key="1">
    <source>
        <dbReference type="ARBA" id="ARBA00004604"/>
    </source>
</evidence>
<keyword evidence="4" id="KW-0694">RNA-binding</keyword>
<proteinExistence type="inferred from homology"/>
<name>A0A9Q1BBI9_HOLLE</name>
<dbReference type="Gene3D" id="3.30.70.330">
    <property type="match status" value="1"/>
</dbReference>
<keyword evidence="5" id="KW-0539">Nucleus</keyword>
<dbReference type="InterPro" id="IPR034353">
    <property type="entry name" value="ABT1/ESF2_RRM"/>
</dbReference>
<sequence>MSAPTEVNEDENTPSVEQEEDSTMSSVQKQDDSEVAGKVSPKKFKYGVIYLSRIPEKMTPNRIRQMLGKYGEIGRVFLQPEDDYYRQQRKKRGGSRAKLYTEGWVEFKRKKIAKRVALTLHNTSIGERKKDPYYDELWTLKYLPGFKWAHLVERLEYERQVRVQRGRMELSQVKKETAVYIKNVEQSKRLQKMQEKRQRQGKEWTHRTHQFRQKRTEDEIILDNPQKRSGKISKDTLQKIFKKS</sequence>
<dbReference type="GO" id="GO:0000480">
    <property type="term" value="P:endonucleolytic cleavage in 5'-ETS of tricistronic rRNA transcript (SSU-rRNA, 5.8S rRNA, LSU-rRNA)"/>
    <property type="evidence" value="ECO:0007669"/>
    <property type="project" value="TreeGrafter"/>
</dbReference>
<dbReference type="GO" id="GO:0003723">
    <property type="term" value="F:RNA binding"/>
    <property type="evidence" value="ECO:0007669"/>
    <property type="project" value="UniProtKB-KW"/>
</dbReference>
<dbReference type="EMBL" id="JAIZAY010000022">
    <property type="protein sequence ID" value="KAJ8020615.1"/>
    <property type="molecule type" value="Genomic_DNA"/>
</dbReference>
<dbReference type="PANTHER" id="PTHR12311">
    <property type="entry name" value="ACTIVATOR OF BASAL TRANSCRIPTION 1"/>
    <property type="match status" value="1"/>
</dbReference>
<dbReference type="PANTHER" id="PTHR12311:SF7">
    <property type="entry name" value="ACTIVATOR OF BASAL TRANSCRIPTION 1"/>
    <property type="match status" value="1"/>
</dbReference>
<dbReference type="OrthoDB" id="287393at2759"/>
<evidence type="ECO:0000256" key="5">
    <source>
        <dbReference type="ARBA" id="ARBA00023242"/>
    </source>
</evidence>
<dbReference type="AlphaFoldDB" id="A0A9Q1BBI9"/>
<dbReference type="InterPro" id="IPR012677">
    <property type="entry name" value="Nucleotide-bd_a/b_plait_sf"/>
</dbReference>
<evidence type="ECO:0000256" key="6">
    <source>
        <dbReference type="SAM" id="MobiDB-lite"/>
    </source>
</evidence>
<evidence type="ECO:0000313" key="7">
    <source>
        <dbReference type="EMBL" id="KAJ8020615.1"/>
    </source>
</evidence>
<feature type="compositionally biased region" description="Acidic residues" evidence="6">
    <location>
        <begin position="7"/>
        <end position="22"/>
    </location>
</feature>
<dbReference type="CDD" id="cd12263">
    <property type="entry name" value="RRM_ABT1_like"/>
    <property type="match status" value="1"/>
</dbReference>
<evidence type="ECO:0000256" key="4">
    <source>
        <dbReference type="ARBA" id="ARBA00022884"/>
    </source>
</evidence>
<protein>
    <recommendedName>
        <fullName evidence="3">Activator of basal transcription 1</fullName>
    </recommendedName>
</protein>
<dbReference type="GO" id="GO:0005730">
    <property type="term" value="C:nucleolus"/>
    <property type="evidence" value="ECO:0007669"/>
    <property type="project" value="UniProtKB-SubCell"/>
</dbReference>
<keyword evidence="8" id="KW-1185">Reference proteome</keyword>
<feature type="region of interest" description="Disordered" evidence="6">
    <location>
        <begin position="190"/>
        <end position="244"/>
    </location>
</feature>
<reference evidence="7" key="1">
    <citation type="submission" date="2021-10" db="EMBL/GenBank/DDBJ databases">
        <title>Tropical sea cucumber genome reveals ecological adaptation and Cuvierian tubules defense mechanism.</title>
        <authorList>
            <person name="Chen T."/>
        </authorList>
    </citation>
    <scope>NUCLEOTIDE SEQUENCE</scope>
    <source>
        <strain evidence="7">Nanhai2018</strain>
        <tissue evidence="7">Muscle</tissue>
    </source>
</reference>
<dbReference type="GO" id="GO:0034462">
    <property type="term" value="P:small-subunit processome assembly"/>
    <property type="evidence" value="ECO:0007669"/>
    <property type="project" value="TreeGrafter"/>
</dbReference>
<dbReference type="Proteomes" id="UP001152320">
    <property type="component" value="Chromosome 22"/>
</dbReference>
<gene>
    <name evidence="7" type="ORF">HOLleu_40252</name>
</gene>
<comment type="subcellular location">
    <subcellularLocation>
        <location evidence="1">Nucleus</location>
        <location evidence="1">Nucleolus</location>
    </subcellularLocation>
</comment>